<evidence type="ECO:0000256" key="1">
    <source>
        <dbReference type="SAM" id="Phobius"/>
    </source>
</evidence>
<feature type="transmembrane region" description="Helical" evidence="1">
    <location>
        <begin position="12"/>
        <end position="32"/>
    </location>
</feature>
<dbReference type="EMBL" id="HACA01010656">
    <property type="protein sequence ID" value="CDW28017.1"/>
    <property type="molecule type" value="Transcribed_RNA"/>
</dbReference>
<feature type="transmembrane region" description="Helical" evidence="1">
    <location>
        <begin position="232"/>
        <end position="256"/>
    </location>
</feature>
<evidence type="ECO:0000313" key="2">
    <source>
        <dbReference type="EMBL" id="CDW28017.1"/>
    </source>
</evidence>
<dbReference type="AlphaFoldDB" id="A0A0K2TQR6"/>
<feature type="transmembrane region" description="Helical" evidence="1">
    <location>
        <begin position="159"/>
        <end position="179"/>
    </location>
</feature>
<reference evidence="2" key="1">
    <citation type="submission" date="2014-05" db="EMBL/GenBank/DDBJ databases">
        <authorList>
            <person name="Chronopoulou M."/>
        </authorList>
    </citation>
    <scope>NUCLEOTIDE SEQUENCE</scope>
    <source>
        <tissue evidence="2">Whole organism</tissue>
    </source>
</reference>
<feature type="transmembrane region" description="Helical" evidence="1">
    <location>
        <begin position="114"/>
        <end position="131"/>
    </location>
</feature>
<keyword evidence="1" id="KW-0812">Transmembrane</keyword>
<protein>
    <submittedName>
        <fullName evidence="2">Uncharacterized protein</fullName>
    </submittedName>
</protein>
<dbReference type="OrthoDB" id="10660790at2759"/>
<proteinExistence type="predicted"/>
<feature type="transmembrane region" description="Helical" evidence="1">
    <location>
        <begin position="44"/>
        <end position="67"/>
    </location>
</feature>
<feature type="transmembrane region" description="Helical" evidence="1">
    <location>
        <begin position="199"/>
        <end position="220"/>
    </location>
</feature>
<keyword evidence="1" id="KW-0472">Membrane</keyword>
<keyword evidence="1" id="KW-1133">Transmembrane helix</keyword>
<name>A0A0K2TQR6_LEPSM</name>
<accession>A0A0K2TQR6</accession>
<sequence length="295" mass="32889">MIQLSDFLVVWQSVFTGLSLLANIGSLTSLLLKRNSPRLFKAYLLILLLQLSHISLVKVPLVYTLWWSSGSYPFGPQLCTASCIIDFALPSAILVFTTCLLLHISLLNRLPRNAIIFSLGLGLLAGAFIGLQACIRDSSRTTCFGYFAQKKEARKYSDWIVSIGTNGFSIISVIFAGTLSFFRGSPYWDKSNLQQNLSFGILAICSTTFVNIPRSVFYFYIPPSSSETAKEFALYVLTRLFPDSTLLFIPLGLLLLSRNLQESSSSNEEELRHLIDTNCPIVLMERLAHSQTTMV</sequence>
<feature type="transmembrane region" description="Helical" evidence="1">
    <location>
        <begin position="87"/>
        <end position="107"/>
    </location>
</feature>
<organism evidence="2">
    <name type="scientific">Lepeophtheirus salmonis</name>
    <name type="common">Salmon louse</name>
    <name type="synonym">Caligus salmonis</name>
    <dbReference type="NCBI Taxonomy" id="72036"/>
    <lineage>
        <taxon>Eukaryota</taxon>
        <taxon>Metazoa</taxon>
        <taxon>Ecdysozoa</taxon>
        <taxon>Arthropoda</taxon>
        <taxon>Crustacea</taxon>
        <taxon>Multicrustacea</taxon>
        <taxon>Hexanauplia</taxon>
        <taxon>Copepoda</taxon>
        <taxon>Siphonostomatoida</taxon>
        <taxon>Caligidae</taxon>
        <taxon>Lepeophtheirus</taxon>
    </lineage>
</organism>